<feature type="transmembrane region" description="Helical" evidence="1">
    <location>
        <begin position="140"/>
        <end position="162"/>
    </location>
</feature>
<dbReference type="Proteomes" id="UP000253273">
    <property type="component" value="Chromosome"/>
</dbReference>
<feature type="transmembrane region" description="Helical" evidence="1">
    <location>
        <begin position="97"/>
        <end position="120"/>
    </location>
</feature>
<accession>A0A345E372</accession>
<keyword evidence="1" id="KW-1133">Transmembrane helix</keyword>
<organism evidence="2 5">
    <name type="scientific">Haloplanus rubicundus</name>
    <dbReference type="NCBI Taxonomy" id="1547898"/>
    <lineage>
        <taxon>Archaea</taxon>
        <taxon>Methanobacteriati</taxon>
        <taxon>Methanobacteriota</taxon>
        <taxon>Stenosarchaea group</taxon>
        <taxon>Halobacteria</taxon>
        <taxon>Halobacteriales</taxon>
        <taxon>Haloferacaceae</taxon>
        <taxon>Haloplanus</taxon>
    </lineage>
</organism>
<sequence>MSGRNALPSARRQAGLIVATFALVGIALGVLGFVAGDWARTQFVTAASGAAPETFGPVFLALSVFQTTVTMLVVGPVLAAVLGLLSGSRFADPSAAASVAAGGALVGFFCMAGLGLLGLSALSGPGTAQVYSLRGAVGPLLLAGAVTTATGAGAGALGSQFVR</sequence>
<keyword evidence="1" id="KW-0812">Transmembrane</keyword>
<proteinExistence type="predicted"/>
<dbReference type="KEGG" id="haq:DU484_09235"/>
<reference evidence="2 5" key="2">
    <citation type="submission" date="2018-07" db="EMBL/GenBank/DDBJ databases">
        <title>Genome sequences of Haloplanus sp. CBA1113.</title>
        <authorList>
            <person name="Kim Y.B."/>
            <person name="Roh S.W."/>
        </authorList>
    </citation>
    <scope>NUCLEOTIDE SEQUENCE [LARGE SCALE GENOMIC DNA]</scope>
    <source>
        <strain evidence="2 5">CBA1113</strain>
    </source>
</reference>
<dbReference type="KEGG" id="haj:DU500_09485"/>
<accession>A0A345ECU7</accession>
<feature type="transmembrane region" description="Helical" evidence="1">
    <location>
        <begin position="55"/>
        <end position="85"/>
    </location>
</feature>
<protein>
    <submittedName>
        <fullName evidence="2">Uncharacterized protein</fullName>
    </submittedName>
</protein>
<feature type="transmembrane region" description="Helical" evidence="1">
    <location>
        <begin position="14"/>
        <end position="35"/>
    </location>
</feature>
<evidence type="ECO:0000313" key="3">
    <source>
        <dbReference type="EMBL" id="AXG10019.1"/>
    </source>
</evidence>
<dbReference type="GeneID" id="37287159"/>
<keyword evidence="5" id="KW-1185">Reference proteome</keyword>
<evidence type="ECO:0000313" key="4">
    <source>
        <dbReference type="Proteomes" id="UP000252985"/>
    </source>
</evidence>
<name>A0A345E372_9EURY</name>
<reference evidence="3 4" key="1">
    <citation type="submission" date="2018-07" db="EMBL/GenBank/DDBJ databases">
        <title>Genome sequences of Haloplanus sp. CBA1112.</title>
        <authorList>
            <person name="Kim Y.B."/>
            <person name="Roh S.W."/>
        </authorList>
    </citation>
    <scope>NUCLEOTIDE SEQUENCE [LARGE SCALE GENOMIC DNA]</scope>
    <source>
        <strain evidence="3 4">CBA1112</strain>
    </source>
</reference>
<evidence type="ECO:0000313" key="2">
    <source>
        <dbReference type="EMBL" id="AXG06644.1"/>
    </source>
</evidence>
<dbReference type="Proteomes" id="UP000252985">
    <property type="component" value="Chromosome"/>
</dbReference>
<dbReference type="AlphaFoldDB" id="A0A345E372"/>
<evidence type="ECO:0000313" key="5">
    <source>
        <dbReference type="Proteomes" id="UP000253273"/>
    </source>
</evidence>
<dbReference type="RefSeq" id="WP_114585782.1">
    <property type="nucleotide sequence ID" value="NZ_CP031148.1"/>
</dbReference>
<gene>
    <name evidence="3" type="ORF">DU484_09235</name>
    <name evidence="2" type="ORF">DU500_09485</name>
</gene>
<dbReference type="EMBL" id="CP031150">
    <property type="protein sequence ID" value="AXG06644.1"/>
    <property type="molecule type" value="Genomic_DNA"/>
</dbReference>
<dbReference type="OrthoDB" id="308325at2157"/>
<evidence type="ECO:0000256" key="1">
    <source>
        <dbReference type="SAM" id="Phobius"/>
    </source>
</evidence>
<keyword evidence="1" id="KW-0472">Membrane</keyword>
<dbReference type="EMBL" id="CP031148">
    <property type="protein sequence ID" value="AXG10019.1"/>
    <property type="molecule type" value="Genomic_DNA"/>
</dbReference>